<reference evidence="2" key="1">
    <citation type="submission" date="2021-06" db="EMBL/GenBank/DDBJ databases">
        <authorList>
            <person name="Kallberg Y."/>
            <person name="Tangrot J."/>
            <person name="Rosling A."/>
        </authorList>
    </citation>
    <scope>NUCLEOTIDE SEQUENCE</scope>
    <source>
        <strain evidence="2">BR232B</strain>
    </source>
</reference>
<comment type="caution">
    <text evidence="2">The sequence shown here is derived from an EMBL/GenBank/DDBJ whole genome shotgun (WGS) entry which is preliminary data.</text>
</comment>
<gene>
    <name evidence="2" type="ORF">PBRASI_LOCUS5161</name>
</gene>
<evidence type="ECO:0000313" key="3">
    <source>
        <dbReference type="Proteomes" id="UP000789739"/>
    </source>
</evidence>
<dbReference type="GO" id="GO:0005737">
    <property type="term" value="C:cytoplasm"/>
    <property type="evidence" value="ECO:0007669"/>
    <property type="project" value="TreeGrafter"/>
</dbReference>
<dbReference type="Proteomes" id="UP000789739">
    <property type="component" value="Unassembled WGS sequence"/>
</dbReference>
<evidence type="ECO:0000313" key="2">
    <source>
        <dbReference type="EMBL" id="CAG8552434.1"/>
    </source>
</evidence>
<dbReference type="SUPFAM" id="SSF50978">
    <property type="entry name" value="WD40 repeat-like"/>
    <property type="match status" value="1"/>
</dbReference>
<feature type="compositionally biased region" description="Polar residues" evidence="1">
    <location>
        <begin position="174"/>
        <end position="192"/>
    </location>
</feature>
<sequence length="312" mass="35016">MTTNKTFRVIWSPHEGSNRFIVGSPDLRMYEYVPESCSGESPLYKIIAVNSDFPLLKCFAWSPDASNRNLLAVGLSTGRTVLLTLSNDALLHPAVSPIHQEYPTLSVKFQRPCAVVAFSQKEPNLLVTGLEKQRHDHCLFIWDITRQTSKEPRINNQRRVNSSTRALDEPLNKGASTNGLNERNSSNVYGTSTLRHVNFPGDSGAYETELSSNSYNADATTTPLVSYASGDALVSCEWFLTKCEIVAGLGSKYLRIYDPRLADQHTTPLSLQTKAVNGVRVDPFNEYRFTSFEENIVYLWDTRKLTEPISFH</sequence>
<name>A0A9N9B3T3_9GLOM</name>
<keyword evidence="3" id="KW-1185">Reference proteome</keyword>
<organism evidence="2 3">
    <name type="scientific">Paraglomus brasilianum</name>
    <dbReference type="NCBI Taxonomy" id="144538"/>
    <lineage>
        <taxon>Eukaryota</taxon>
        <taxon>Fungi</taxon>
        <taxon>Fungi incertae sedis</taxon>
        <taxon>Mucoromycota</taxon>
        <taxon>Glomeromycotina</taxon>
        <taxon>Glomeromycetes</taxon>
        <taxon>Paraglomerales</taxon>
        <taxon>Paraglomeraceae</taxon>
        <taxon>Paraglomus</taxon>
    </lineage>
</organism>
<accession>A0A9N9B3T3</accession>
<dbReference type="InterPro" id="IPR015943">
    <property type="entry name" value="WD40/YVTN_repeat-like_dom_sf"/>
</dbReference>
<dbReference type="OrthoDB" id="341486at2759"/>
<evidence type="ECO:0000256" key="1">
    <source>
        <dbReference type="SAM" id="MobiDB-lite"/>
    </source>
</evidence>
<dbReference type="Pfam" id="PF21720">
    <property type="entry name" value="MIOS_WD40"/>
    <property type="match status" value="2"/>
</dbReference>
<dbReference type="GO" id="GO:1904263">
    <property type="term" value="P:positive regulation of TORC1 signaling"/>
    <property type="evidence" value="ECO:0007669"/>
    <property type="project" value="TreeGrafter"/>
</dbReference>
<dbReference type="InterPro" id="IPR037593">
    <property type="entry name" value="MIOS/Sea4"/>
</dbReference>
<protein>
    <submittedName>
        <fullName evidence="2">2230_t:CDS:1</fullName>
    </submittedName>
</protein>
<dbReference type="PANTHER" id="PTHR16453:SF9">
    <property type="entry name" value="GATOR COMPLEX PROTEIN MIOS"/>
    <property type="match status" value="1"/>
</dbReference>
<dbReference type="AlphaFoldDB" id="A0A9N9B3T3"/>
<dbReference type="PANTHER" id="PTHR16453">
    <property type="entry name" value="WD40 DOMAIN-CONTAINING PROTEIN MIO FAMILY MEMBER"/>
    <property type="match status" value="1"/>
</dbReference>
<proteinExistence type="predicted"/>
<dbReference type="Gene3D" id="2.130.10.10">
    <property type="entry name" value="YVTN repeat-like/Quinoprotein amine dehydrogenase"/>
    <property type="match status" value="2"/>
</dbReference>
<dbReference type="EMBL" id="CAJVPI010000582">
    <property type="protein sequence ID" value="CAG8552434.1"/>
    <property type="molecule type" value="Genomic_DNA"/>
</dbReference>
<feature type="region of interest" description="Disordered" evidence="1">
    <location>
        <begin position="152"/>
        <end position="192"/>
    </location>
</feature>
<dbReference type="InterPro" id="IPR036322">
    <property type="entry name" value="WD40_repeat_dom_sf"/>
</dbReference>
<feature type="compositionally biased region" description="Polar residues" evidence="1">
    <location>
        <begin position="154"/>
        <end position="165"/>
    </location>
</feature>